<evidence type="ECO:0000313" key="2">
    <source>
        <dbReference type="Proteomes" id="UP001164250"/>
    </source>
</evidence>
<protein>
    <submittedName>
        <fullName evidence="1">Uncharacterized protein</fullName>
    </submittedName>
</protein>
<sequence length="103" mass="11388">MESPMSQDQRVVDSPEPLSGAQLEHNTSVLSPNPTLHKKHCPPTPPKILLQIIANQAGGEKKLLNSIGKVEKVIMEELGKLKRTPSARKAEREKRVGTLMSMR</sequence>
<dbReference type="EMBL" id="CM047900">
    <property type="protein sequence ID" value="KAJ0099455.1"/>
    <property type="molecule type" value="Genomic_DNA"/>
</dbReference>
<comment type="caution">
    <text evidence="1">The sequence shown here is derived from an EMBL/GenBank/DDBJ whole genome shotgun (WGS) entry which is preliminary data.</text>
</comment>
<accession>A0ACC1BKM9</accession>
<organism evidence="1 2">
    <name type="scientific">Pistacia atlantica</name>
    <dbReference type="NCBI Taxonomy" id="434234"/>
    <lineage>
        <taxon>Eukaryota</taxon>
        <taxon>Viridiplantae</taxon>
        <taxon>Streptophyta</taxon>
        <taxon>Embryophyta</taxon>
        <taxon>Tracheophyta</taxon>
        <taxon>Spermatophyta</taxon>
        <taxon>Magnoliopsida</taxon>
        <taxon>eudicotyledons</taxon>
        <taxon>Gunneridae</taxon>
        <taxon>Pentapetalae</taxon>
        <taxon>rosids</taxon>
        <taxon>malvids</taxon>
        <taxon>Sapindales</taxon>
        <taxon>Anacardiaceae</taxon>
        <taxon>Pistacia</taxon>
    </lineage>
</organism>
<reference evidence="2" key="1">
    <citation type="journal article" date="2023" name="G3 (Bethesda)">
        <title>Genome assembly and association tests identify interacting loci associated with vigor, precocity, and sex in interspecific pistachio rootstocks.</title>
        <authorList>
            <person name="Palmer W."/>
            <person name="Jacygrad E."/>
            <person name="Sagayaradj S."/>
            <person name="Cavanaugh K."/>
            <person name="Han R."/>
            <person name="Bertier L."/>
            <person name="Beede B."/>
            <person name="Kafkas S."/>
            <person name="Golino D."/>
            <person name="Preece J."/>
            <person name="Michelmore R."/>
        </authorList>
    </citation>
    <scope>NUCLEOTIDE SEQUENCE [LARGE SCALE GENOMIC DNA]</scope>
</reference>
<dbReference type="Proteomes" id="UP001164250">
    <property type="component" value="Chromosome 4"/>
</dbReference>
<name>A0ACC1BKM9_9ROSI</name>
<gene>
    <name evidence="1" type="ORF">Patl1_21319</name>
</gene>
<keyword evidence="2" id="KW-1185">Reference proteome</keyword>
<evidence type="ECO:0000313" key="1">
    <source>
        <dbReference type="EMBL" id="KAJ0099455.1"/>
    </source>
</evidence>
<proteinExistence type="predicted"/>